<gene>
    <name evidence="1" type="ORF">SAMN04488109_5123</name>
</gene>
<dbReference type="Proteomes" id="UP000184212">
    <property type="component" value="Unassembled WGS sequence"/>
</dbReference>
<dbReference type="PANTHER" id="PTHR10138">
    <property type="entry name" value="TRYPTOPHAN 2,3-DIOXYGENASE"/>
    <property type="match status" value="1"/>
</dbReference>
<evidence type="ECO:0000313" key="1">
    <source>
        <dbReference type="EMBL" id="SHH74890.1"/>
    </source>
</evidence>
<protein>
    <submittedName>
        <fullName evidence="1">Tryptophan 2,3-dioxygenase</fullName>
    </submittedName>
</protein>
<keyword evidence="1" id="KW-0560">Oxidoreductase</keyword>
<reference evidence="1 2" key="1">
    <citation type="submission" date="2016-11" db="EMBL/GenBank/DDBJ databases">
        <authorList>
            <person name="Jaros S."/>
            <person name="Januszkiewicz K."/>
            <person name="Wedrychowicz H."/>
        </authorList>
    </citation>
    <scope>NUCLEOTIDE SEQUENCE [LARGE SCALE GENOMIC DNA]</scope>
    <source>
        <strain evidence="1 2">DSM 24574</strain>
    </source>
</reference>
<dbReference type="GO" id="GO:0019442">
    <property type="term" value="P:L-tryptophan catabolic process to acetyl-CoA"/>
    <property type="evidence" value="ECO:0007669"/>
    <property type="project" value="TreeGrafter"/>
</dbReference>
<dbReference type="InterPro" id="IPR037217">
    <property type="entry name" value="Trp/Indoleamine_2_3_dOase-like"/>
</dbReference>
<organism evidence="1 2">
    <name type="scientific">Chryseolinea serpens</name>
    <dbReference type="NCBI Taxonomy" id="947013"/>
    <lineage>
        <taxon>Bacteria</taxon>
        <taxon>Pseudomonadati</taxon>
        <taxon>Bacteroidota</taxon>
        <taxon>Cytophagia</taxon>
        <taxon>Cytophagales</taxon>
        <taxon>Fulvivirgaceae</taxon>
        <taxon>Chryseolinea</taxon>
    </lineage>
</organism>
<dbReference type="STRING" id="947013.SAMN04488109_5123"/>
<name>A0A1M5VI65_9BACT</name>
<dbReference type="EMBL" id="FQWQ01000004">
    <property type="protein sequence ID" value="SHH74890.1"/>
    <property type="molecule type" value="Genomic_DNA"/>
</dbReference>
<dbReference type="GO" id="GO:0046872">
    <property type="term" value="F:metal ion binding"/>
    <property type="evidence" value="ECO:0007669"/>
    <property type="project" value="InterPro"/>
</dbReference>
<dbReference type="GO" id="GO:0019441">
    <property type="term" value="P:L-tryptophan catabolic process to kynurenine"/>
    <property type="evidence" value="ECO:0007669"/>
    <property type="project" value="InterPro"/>
</dbReference>
<evidence type="ECO:0000313" key="2">
    <source>
        <dbReference type="Proteomes" id="UP000184212"/>
    </source>
</evidence>
<dbReference type="PANTHER" id="PTHR10138:SF0">
    <property type="entry name" value="TRYPTOPHAN 2,3-DIOXYGENASE"/>
    <property type="match status" value="1"/>
</dbReference>
<sequence>MADNAVDPTLLEQLKKLQAKYNVMGQDLSSYLDGLLYSDYLTYWDYIHLDTLLSLQSPKTHFPDEKVFIVYHQITELYFNLVLWELEQMANHENPDEAFFVARLGRVNRYFHQLRDSFSIMVEGMEKDQFLKFRMSLLPASGFQSAQYRLIEICSTDMINLVNIAEREAVNEYSDIDVQLEKLYWRSGATELATGKKTLTLQQFEEKYMAWFKATGMRYRDKNIRKRYLKYFPQSAPVIAALREFDILANVLWPLAHLKAAGHYLNKNAEDIKATGGTNWQKFLPPRFQKIMFFPELWSPTEKEEWGKAAFMANPMELIHKH</sequence>
<keyword evidence="2" id="KW-1185">Reference proteome</keyword>
<dbReference type="Gene3D" id="1.20.58.480">
    <property type="match status" value="1"/>
</dbReference>
<dbReference type="Pfam" id="PF03301">
    <property type="entry name" value="Trp_dioxygenase"/>
    <property type="match status" value="1"/>
</dbReference>
<dbReference type="OrthoDB" id="9776847at2"/>
<dbReference type="GO" id="GO:0020037">
    <property type="term" value="F:heme binding"/>
    <property type="evidence" value="ECO:0007669"/>
    <property type="project" value="InterPro"/>
</dbReference>
<dbReference type="AlphaFoldDB" id="A0A1M5VI65"/>
<dbReference type="GO" id="GO:0004833">
    <property type="term" value="F:L-tryptophan 2,3-dioxygenase activity"/>
    <property type="evidence" value="ECO:0007669"/>
    <property type="project" value="InterPro"/>
</dbReference>
<accession>A0A1M5VI65</accession>
<keyword evidence="1" id="KW-0223">Dioxygenase</keyword>
<dbReference type="InterPro" id="IPR004981">
    <property type="entry name" value="Trp_2_3_dOase"/>
</dbReference>
<proteinExistence type="predicted"/>
<dbReference type="RefSeq" id="WP_073140176.1">
    <property type="nucleotide sequence ID" value="NZ_FQWQ01000004.1"/>
</dbReference>
<dbReference type="SUPFAM" id="SSF140959">
    <property type="entry name" value="Indolic compounds 2,3-dioxygenase-like"/>
    <property type="match status" value="1"/>
</dbReference>